<evidence type="ECO:0000313" key="2">
    <source>
        <dbReference type="Proteomes" id="UP000295097"/>
    </source>
</evidence>
<protein>
    <submittedName>
        <fullName evidence="1">Uncharacterized protein</fullName>
    </submittedName>
</protein>
<dbReference type="EMBL" id="SMAR01000063">
    <property type="protein sequence ID" value="TCT28435.1"/>
    <property type="molecule type" value="Genomic_DNA"/>
</dbReference>
<name>A0A4R3NCJ8_9HYPH</name>
<evidence type="ECO:0000313" key="1">
    <source>
        <dbReference type="EMBL" id="TCT28435.1"/>
    </source>
</evidence>
<proteinExistence type="predicted"/>
<reference evidence="1 2" key="1">
    <citation type="submission" date="2019-03" db="EMBL/GenBank/DDBJ databases">
        <title>Freshwater and sediment microbial communities from various areas in North America, analyzing microbe dynamics in response to fracking.</title>
        <authorList>
            <person name="Lamendella R."/>
        </authorList>
    </citation>
    <scope>NUCLEOTIDE SEQUENCE [LARGE SCALE GENOMIC DNA]</scope>
    <source>
        <strain evidence="1 2">175.2</strain>
    </source>
</reference>
<accession>A0A4R3NCJ8</accession>
<dbReference type="Proteomes" id="UP000295097">
    <property type="component" value="Unassembled WGS sequence"/>
</dbReference>
<sequence>MTILTSLVKAYDRLPDAPPIGYSSEKIGYAVIPPKNNGL</sequence>
<keyword evidence="2" id="KW-1185">Reference proteome</keyword>
<dbReference type="AlphaFoldDB" id="A0A4R3NCJ8"/>
<organism evidence="1 2">
    <name type="scientific">Martelella mediterranea</name>
    <dbReference type="NCBI Taxonomy" id="293089"/>
    <lineage>
        <taxon>Bacteria</taxon>
        <taxon>Pseudomonadati</taxon>
        <taxon>Pseudomonadota</taxon>
        <taxon>Alphaproteobacteria</taxon>
        <taxon>Hyphomicrobiales</taxon>
        <taxon>Aurantimonadaceae</taxon>
        <taxon>Martelella</taxon>
    </lineage>
</organism>
<comment type="caution">
    <text evidence="1">The sequence shown here is derived from an EMBL/GenBank/DDBJ whole genome shotgun (WGS) entry which is preliminary data.</text>
</comment>
<gene>
    <name evidence="1" type="ORF">EDC90_10632</name>
</gene>